<dbReference type="Gene3D" id="2.60.120.1140">
    <property type="entry name" value="Protein of unknown function DUF192"/>
    <property type="match status" value="1"/>
</dbReference>
<dbReference type="PANTHER" id="PTHR37953:SF1">
    <property type="entry name" value="UPF0127 PROTEIN MJ1496"/>
    <property type="match status" value="1"/>
</dbReference>
<comment type="caution">
    <text evidence="1">The sequence shown here is derived from an EMBL/GenBank/DDBJ whole genome shotgun (WGS) entry which is preliminary data.</text>
</comment>
<dbReference type="AlphaFoldDB" id="A0A2M7WSV0"/>
<name>A0A2M7WSV0_9BACT</name>
<dbReference type="InterPro" id="IPR038695">
    <property type="entry name" value="Saro_0823-like_sf"/>
</dbReference>
<proteinExistence type="predicted"/>
<evidence type="ECO:0000313" key="2">
    <source>
        <dbReference type="Proteomes" id="UP000230758"/>
    </source>
</evidence>
<dbReference type="Proteomes" id="UP000230758">
    <property type="component" value="Unassembled WGS sequence"/>
</dbReference>
<evidence type="ECO:0008006" key="3">
    <source>
        <dbReference type="Google" id="ProtNLM"/>
    </source>
</evidence>
<dbReference type="InterPro" id="IPR003795">
    <property type="entry name" value="DUF192"/>
</dbReference>
<dbReference type="Pfam" id="PF02643">
    <property type="entry name" value="DUF192"/>
    <property type="match status" value="1"/>
</dbReference>
<reference evidence="2" key="1">
    <citation type="submission" date="2017-09" db="EMBL/GenBank/DDBJ databases">
        <title>Depth-based differentiation of microbial function through sediment-hosted aquifers and enrichment of novel symbionts in the deep terrestrial subsurface.</title>
        <authorList>
            <person name="Probst A.J."/>
            <person name="Ladd B."/>
            <person name="Jarett J.K."/>
            <person name="Geller-Mcgrath D.E."/>
            <person name="Sieber C.M.K."/>
            <person name="Emerson J.B."/>
            <person name="Anantharaman K."/>
            <person name="Thomas B.C."/>
            <person name="Malmstrom R."/>
            <person name="Stieglmeier M."/>
            <person name="Klingl A."/>
            <person name="Woyke T."/>
            <person name="Ryan C.M."/>
            <person name="Banfield J.F."/>
        </authorList>
    </citation>
    <scope>NUCLEOTIDE SEQUENCE [LARGE SCALE GENOMIC DNA]</scope>
</reference>
<accession>A0A2M7WSV0</accession>
<sequence length="146" mass="16641">MKDFFFLVIGLAIILGSIFLFLKQNSTELNETRPIKINDATITVEVVDTDETRRLGLSGRTELKEGTGMLFIFDRPAIYAFWMKDMRFPIDIIWIDQNFVVVDIDKEVSPDTFPQSFSPEQAVQYVLELPAGSADKYRIDLGAVLQ</sequence>
<dbReference type="PANTHER" id="PTHR37953">
    <property type="entry name" value="UPF0127 PROTEIN MJ1496"/>
    <property type="match status" value="1"/>
</dbReference>
<evidence type="ECO:0000313" key="1">
    <source>
        <dbReference type="EMBL" id="PJA33072.1"/>
    </source>
</evidence>
<organism evidence="1 2">
    <name type="scientific">Candidatus Zambryskibacteria bacterium CG_4_9_14_3_um_filter_42_15</name>
    <dbReference type="NCBI Taxonomy" id="1975112"/>
    <lineage>
        <taxon>Bacteria</taxon>
        <taxon>Candidatus Zambryskiibacteriota</taxon>
    </lineage>
</organism>
<protein>
    <recommendedName>
        <fullName evidence="3">DUF192 domain-containing protein</fullName>
    </recommendedName>
</protein>
<dbReference type="EMBL" id="PFXF01000010">
    <property type="protein sequence ID" value="PJA33072.1"/>
    <property type="molecule type" value="Genomic_DNA"/>
</dbReference>
<gene>
    <name evidence="1" type="ORF">CO185_00545</name>
</gene>